<dbReference type="PANTHER" id="PTHR12526">
    <property type="entry name" value="GLYCOSYLTRANSFERASE"/>
    <property type="match status" value="1"/>
</dbReference>
<protein>
    <submittedName>
        <fullName evidence="3">Glycosyltransferase</fullName>
        <ecNumber evidence="3">2.4.-.-</ecNumber>
    </submittedName>
</protein>
<keyword evidence="3" id="KW-0328">Glycosyltransferase</keyword>
<feature type="domain" description="Glycosyl transferase 1" evidence="2">
    <location>
        <begin position="20"/>
        <end position="218"/>
    </location>
</feature>
<dbReference type="EC" id="2.4.-.-" evidence="3"/>
<accession>A0A9Q4DLW0</accession>
<feature type="domain" description="Glycosyl transferase family 1" evidence="1">
    <location>
        <begin position="335"/>
        <end position="501"/>
    </location>
</feature>
<evidence type="ECO:0000313" key="4">
    <source>
        <dbReference type="Proteomes" id="UP001070352"/>
    </source>
</evidence>
<gene>
    <name evidence="3" type="ORF">MOC45_04420</name>
</gene>
<dbReference type="SUPFAM" id="SSF53756">
    <property type="entry name" value="UDP-Glycosyltransferase/glycogen phosphorylase"/>
    <property type="match status" value="1"/>
</dbReference>
<dbReference type="CDD" id="cd04949">
    <property type="entry name" value="GT4_GtfA-like"/>
    <property type="match status" value="1"/>
</dbReference>
<evidence type="ECO:0000259" key="1">
    <source>
        <dbReference type="Pfam" id="PF00534"/>
    </source>
</evidence>
<comment type="caution">
    <text evidence="3">The sequence shown here is derived from an EMBL/GenBank/DDBJ whole genome shotgun (WGS) entry which is preliminary data.</text>
</comment>
<evidence type="ECO:0000313" key="3">
    <source>
        <dbReference type="EMBL" id="MCY8119858.1"/>
    </source>
</evidence>
<dbReference type="Pfam" id="PF09318">
    <property type="entry name" value="Glyco_trans_A_1"/>
    <property type="match status" value="1"/>
</dbReference>
<dbReference type="AlphaFoldDB" id="A0A9Q4DLW0"/>
<keyword evidence="3" id="KW-0808">Transferase</keyword>
<dbReference type="EMBL" id="JALANJ010000006">
    <property type="protein sequence ID" value="MCY8119858.1"/>
    <property type="molecule type" value="Genomic_DNA"/>
</dbReference>
<reference evidence="3" key="1">
    <citation type="submission" date="2022-02" db="EMBL/GenBank/DDBJ databases">
        <title>Crop Bioprotection Bacillus Genome Sequencing.</title>
        <authorList>
            <person name="Dunlap C."/>
        </authorList>
    </citation>
    <scope>NUCLEOTIDE SEQUENCE</scope>
    <source>
        <strain evidence="3">M18B4</strain>
    </source>
</reference>
<name>A0A9Q4DLW0_BACSC</name>
<sequence>MSLHAVSESNIKQIPDMNYYFISGGLPSNYGGLTKSLLLRSKLFGEECNQNTFFLTFRFDLELSSKIDELYSNGKIDKKFTSVINLFDDFLSERTNGKRSYDEKIGLDQVKKQAGMGKFAKTVSKLFGKKNNEMSVVYYGDEETIRYVDYWNDKNQLTKREEYTKNGNLVLVTHYDVQLNKMYLQEYINDKNQVYLDKLYVWNNEEKDVQLSHIIWYSLEGEIKVKDESELRQYWIEHLQNENDKPKLFLVDSRPQDKHVFKVKKSPSSYYGAIIHNKHYGNNKYQIKGRYKEVFSQMYNLDAVFFITEEQLEDFKLISGEQETFFFTPHTIDKPLNPDVLNVPSEKYKAVIISRLASMKNLIHAVKAFSLVVKEIPEAKLDIFGSGEDFEKIKKEIEDAKLQNNVFLKGYTDNPDSEFQKAWLTISTSHFEGFGLSNMEALSNGCPVVTYDYDYGARSLVTDGVNGYVIEQYNIEKLGQAIISLMKDESTHRKFSEQAFKMAEKYSRPNYIENWAFALNQMIEVRAKKEKLSKKIGKKDPFISSYNEDSDKTKIEIDIENFDHNDFIKISLVGLDRKNKAEIISTNLQNDQFFVIDLKKDVNLEKIAANKTQVIDFYILFNANGHIKTLRRLSSEETKLSENNIVTDNGYRIGPYTTVKGNFSWRITEIKES</sequence>
<dbReference type="Pfam" id="PF00534">
    <property type="entry name" value="Glycos_transf_1"/>
    <property type="match status" value="1"/>
</dbReference>
<dbReference type="InterPro" id="IPR001296">
    <property type="entry name" value="Glyco_trans_1"/>
</dbReference>
<evidence type="ECO:0000259" key="2">
    <source>
        <dbReference type="Pfam" id="PF09318"/>
    </source>
</evidence>
<dbReference type="GO" id="GO:0016757">
    <property type="term" value="F:glycosyltransferase activity"/>
    <property type="evidence" value="ECO:0007669"/>
    <property type="project" value="UniProtKB-KW"/>
</dbReference>
<dbReference type="Proteomes" id="UP001070352">
    <property type="component" value="Unassembled WGS sequence"/>
</dbReference>
<proteinExistence type="predicted"/>
<dbReference type="Gene3D" id="3.40.50.2000">
    <property type="entry name" value="Glycogen Phosphorylase B"/>
    <property type="match status" value="2"/>
</dbReference>
<dbReference type="InterPro" id="IPR015397">
    <property type="entry name" value="Glyco_trans_A_1"/>
</dbReference>
<organism evidence="3 4">
    <name type="scientific">Bacillus spizizenii</name>
    <name type="common">Bacillus subtilis subsp. spizizenii</name>
    <dbReference type="NCBI Taxonomy" id="96241"/>
    <lineage>
        <taxon>Bacteria</taxon>
        <taxon>Bacillati</taxon>
        <taxon>Bacillota</taxon>
        <taxon>Bacilli</taxon>
        <taxon>Bacillales</taxon>
        <taxon>Bacillaceae</taxon>
        <taxon>Bacillus</taxon>
    </lineage>
</organism>
<dbReference type="PANTHER" id="PTHR12526:SF630">
    <property type="entry name" value="GLYCOSYLTRANSFERASE"/>
    <property type="match status" value="1"/>
</dbReference>